<comment type="caution">
    <text evidence="1">The sequence shown here is derived from an EMBL/GenBank/DDBJ whole genome shotgun (WGS) entry which is preliminary data.</text>
</comment>
<dbReference type="RefSeq" id="WP_149749410.1">
    <property type="nucleotide sequence ID" value="NZ_VUJW01000002.1"/>
</dbReference>
<evidence type="ECO:0000313" key="2">
    <source>
        <dbReference type="Proteomes" id="UP000324351"/>
    </source>
</evidence>
<dbReference type="Pfam" id="PF19457">
    <property type="entry name" value="DUF5994"/>
    <property type="match status" value="1"/>
</dbReference>
<protein>
    <submittedName>
        <fullName evidence="1">Uncharacterized protein</fullName>
    </submittedName>
</protein>
<evidence type="ECO:0000313" key="1">
    <source>
        <dbReference type="EMBL" id="KAA1428474.1"/>
    </source>
</evidence>
<proteinExistence type="predicted"/>
<name>A0A5B1M728_9ACTN</name>
<dbReference type="AlphaFoldDB" id="A0A5B1M728"/>
<reference evidence="1 2" key="2">
    <citation type="submission" date="2019-09" db="EMBL/GenBank/DDBJ databases">
        <authorList>
            <person name="Jin C."/>
        </authorList>
    </citation>
    <scope>NUCLEOTIDE SEQUENCE [LARGE SCALE GENOMIC DNA]</scope>
    <source>
        <strain evidence="1 2">BN140041</strain>
    </source>
</reference>
<dbReference type="Proteomes" id="UP000324351">
    <property type="component" value="Unassembled WGS sequence"/>
</dbReference>
<organism evidence="1 2">
    <name type="scientific">Nocardioides antri</name>
    <dbReference type="NCBI Taxonomy" id="2607659"/>
    <lineage>
        <taxon>Bacteria</taxon>
        <taxon>Bacillati</taxon>
        <taxon>Actinomycetota</taxon>
        <taxon>Actinomycetes</taxon>
        <taxon>Propionibacteriales</taxon>
        <taxon>Nocardioidaceae</taxon>
        <taxon>Nocardioides</taxon>
    </lineage>
</organism>
<keyword evidence="2" id="KW-1185">Reference proteome</keyword>
<dbReference type="InterPro" id="IPR046036">
    <property type="entry name" value="DUF5994"/>
</dbReference>
<reference evidence="1 2" key="1">
    <citation type="submission" date="2019-09" db="EMBL/GenBank/DDBJ databases">
        <title>Nocardioides panacisoli sp. nov., isolated from the soil of a ginseng field.</title>
        <authorList>
            <person name="Cho C."/>
        </authorList>
    </citation>
    <scope>NUCLEOTIDE SEQUENCE [LARGE SCALE GENOMIC DNA]</scope>
    <source>
        <strain evidence="1 2">BN140041</strain>
    </source>
</reference>
<accession>A0A5B1M728</accession>
<gene>
    <name evidence="1" type="ORF">F0U47_06045</name>
</gene>
<dbReference type="EMBL" id="VUJW01000002">
    <property type="protein sequence ID" value="KAA1428474.1"/>
    <property type="molecule type" value="Genomic_DNA"/>
</dbReference>
<sequence>MATLAPPLLQLQKDLTNRPYAGGWWPAGDGMSHELLDLMHRWPAELPKIVSYAYLHEDWDRSEDAVPTRYRTRTLILVLADRSSCRLLQLPPDTPAEVAEELFGEATNHHSTWKRVDFVSTFRSPTPREHHVLNADGTSR</sequence>